<evidence type="ECO:0000313" key="9">
    <source>
        <dbReference type="EMBL" id="KPJ14129.1"/>
    </source>
</evidence>
<dbReference type="PANTHER" id="PTHR23511">
    <property type="entry name" value="SYNAPTIC VESICLE GLYCOPROTEIN 2"/>
    <property type="match status" value="1"/>
</dbReference>
<proteinExistence type="inferred from homology"/>
<keyword evidence="4 7" id="KW-0812">Transmembrane</keyword>
<dbReference type="AlphaFoldDB" id="A0A0N1IG89"/>
<evidence type="ECO:0000256" key="4">
    <source>
        <dbReference type="ARBA" id="ARBA00022692"/>
    </source>
</evidence>
<evidence type="ECO:0000259" key="8">
    <source>
        <dbReference type="PROSITE" id="PS50850"/>
    </source>
</evidence>
<feature type="transmembrane region" description="Helical" evidence="7">
    <location>
        <begin position="78"/>
        <end position="97"/>
    </location>
</feature>
<evidence type="ECO:0000256" key="7">
    <source>
        <dbReference type="SAM" id="Phobius"/>
    </source>
</evidence>
<evidence type="ECO:0000256" key="1">
    <source>
        <dbReference type="ARBA" id="ARBA00004141"/>
    </source>
</evidence>
<sequence length="563" mass="61589">MGLKERNHKSFDTEKSKSLDAGNIEEALTATGFGRYNFGLLLICSWTLQAMGMDLFGTSFVVAAAVCDLQLTMQQRALLTAMPLVGVVTGAQLWGYISDTKGRRLTLVLSMSVGFVFAALSSFAPDWKTMAVLKLISSTFNPHSMADSFARCLVLPPSSCGSIHMCLFLNFLLYRSTSASNSGAYTLLGESCPERARGRSMLLCTCSLMCSQAVVAVFAYPILPLKFVYWIDFLSITYRPWRLLALVMSLPCAATACLLQLYHESPKFLVSRGKTEQALEVLKKIYAINTGNSPSNFPITKLIVDEDQTVAREDSFLKAMWEQTVALFRPPMLKETLRLFYLVTVIYMTGSGFILWLPYIMNNLFSVLEAGGGDGMNLCTVIRYSTGQTDGNHTMIPEPCNDTIQETTLLSAMMYGALASSSNLILSLTCGGKKRVAMMGILAMSAVAGVLLNLVRIPIAGGIFFFFFLMCALSMGILSVYFVELYPTHLRGMASCLSVMLGRSSAFLGVNAIGALISANCEATFYGWSLLLLIRGPPPFASNNFPPCGLCRRSTWKEDAPHS</sequence>
<feature type="transmembrane region" description="Helical" evidence="7">
    <location>
        <begin position="243"/>
        <end position="262"/>
    </location>
</feature>
<gene>
    <name evidence="9" type="ORF">RR48_03679</name>
</gene>
<feature type="transmembrane region" description="Helical" evidence="7">
    <location>
        <begin position="463"/>
        <end position="483"/>
    </location>
</feature>
<name>A0A0N1IG89_PAPMA</name>
<protein>
    <submittedName>
        <fullName evidence="9">Synaptic vesicle glycoprotein 2A</fullName>
    </submittedName>
</protein>
<evidence type="ECO:0000313" key="10">
    <source>
        <dbReference type="Proteomes" id="UP000053240"/>
    </source>
</evidence>
<dbReference type="InterPro" id="IPR020846">
    <property type="entry name" value="MFS_dom"/>
</dbReference>
<dbReference type="Proteomes" id="UP000053240">
    <property type="component" value="Unassembled WGS sequence"/>
</dbReference>
<dbReference type="InterPro" id="IPR005828">
    <property type="entry name" value="MFS_sugar_transport-like"/>
</dbReference>
<dbReference type="GO" id="GO:0016020">
    <property type="term" value="C:membrane"/>
    <property type="evidence" value="ECO:0007669"/>
    <property type="project" value="UniProtKB-SubCell"/>
</dbReference>
<feature type="transmembrane region" description="Helical" evidence="7">
    <location>
        <begin position="38"/>
        <end position="66"/>
    </location>
</feature>
<keyword evidence="5 7" id="KW-1133">Transmembrane helix</keyword>
<evidence type="ECO:0000256" key="6">
    <source>
        <dbReference type="ARBA" id="ARBA00023136"/>
    </source>
</evidence>
<evidence type="ECO:0000256" key="2">
    <source>
        <dbReference type="ARBA" id="ARBA00008335"/>
    </source>
</evidence>
<keyword evidence="10" id="KW-1185">Reference proteome</keyword>
<feature type="transmembrane region" description="Helical" evidence="7">
    <location>
        <begin position="409"/>
        <end position="429"/>
    </location>
</feature>
<dbReference type="EMBL" id="KQ460542">
    <property type="protein sequence ID" value="KPJ14129.1"/>
    <property type="molecule type" value="Genomic_DNA"/>
</dbReference>
<evidence type="ECO:0000256" key="3">
    <source>
        <dbReference type="ARBA" id="ARBA00022448"/>
    </source>
</evidence>
<dbReference type="GO" id="GO:0022857">
    <property type="term" value="F:transmembrane transporter activity"/>
    <property type="evidence" value="ECO:0007669"/>
    <property type="project" value="InterPro"/>
</dbReference>
<keyword evidence="6 7" id="KW-0472">Membrane</keyword>
<feature type="domain" description="Major facilitator superfamily (MFS) profile" evidence="8">
    <location>
        <begin position="38"/>
        <end position="563"/>
    </location>
</feature>
<dbReference type="InParanoid" id="A0A0N1IG89"/>
<dbReference type="Gene3D" id="1.20.1250.20">
    <property type="entry name" value="MFS general substrate transporter like domains"/>
    <property type="match status" value="1"/>
</dbReference>
<dbReference type="InterPro" id="IPR036259">
    <property type="entry name" value="MFS_trans_sf"/>
</dbReference>
<feature type="transmembrane region" description="Helical" evidence="7">
    <location>
        <begin position="103"/>
        <end position="124"/>
    </location>
</feature>
<reference evidence="9 10" key="1">
    <citation type="journal article" date="2015" name="Nat. Commun.">
        <title>Outbred genome sequencing and CRISPR/Cas9 gene editing in butterflies.</title>
        <authorList>
            <person name="Li X."/>
            <person name="Fan D."/>
            <person name="Zhang W."/>
            <person name="Liu G."/>
            <person name="Zhang L."/>
            <person name="Zhao L."/>
            <person name="Fang X."/>
            <person name="Chen L."/>
            <person name="Dong Y."/>
            <person name="Chen Y."/>
            <person name="Ding Y."/>
            <person name="Zhao R."/>
            <person name="Feng M."/>
            <person name="Zhu Y."/>
            <person name="Feng Y."/>
            <person name="Jiang X."/>
            <person name="Zhu D."/>
            <person name="Xiang H."/>
            <person name="Feng X."/>
            <person name="Li S."/>
            <person name="Wang J."/>
            <person name="Zhang G."/>
            <person name="Kronforst M.R."/>
            <person name="Wang W."/>
        </authorList>
    </citation>
    <scope>NUCLEOTIDE SEQUENCE [LARGE SCALE GENOMIC DNA]</scope>
    <source>
        <strain evidence="9">Ya'a_city_454_Pm</strain>
        <tissue evidence="9">Whole body</tissue>
    </source>
</reference>
<accession>A0A0N1IG89</accession>
<comment type="similarity">
    <text evidence="2">Belongs to the major facilitator superfamily.</text>
</comment>
<dbReference type="SUPFAM" id="SSF103473">
    <property type="entry name" value="MFS general substrate transporter"/>
    <property type="match status" value="1"/>
</dbReference>
<organism evidence="9 10">
    <name type="scientific">Papilio machaon</name>
    <name type="common">Old World swallowtail butterfly</name>
    <dbReference type="NCBI Taxonomy" id="76193"/>
    <lineage>
        <taxon>Eukaryota</taxon>
        <taxon>Metazoa</taxon>
        <taxon>Ecdysozoa</taxon>
        <taxon>Arthropoda</taxon>
        <taxon>Hexapoda</taxon>
        <taxon>Insecta</taxon>
        <taxon>Pterygota</taxon>
        <taxon>Neoptera</taxon>
        <taxon>Endopterygota</taxon>
        <taxon>Lepidoptera</taxon>
        <taxon>Glossata</taxon>
        <taxon>Ditrysia</taxon>
        <taxon>Papilionoidea</taxon>
        <taxon>Papilionidae</taxon>
        <taxon>Papilioninae</taxon>
        <taxon>Papilio</taxon>
    </lineage>
</organism>
<dbReference type="STRING" id="76193.A0A0N1IG89"/>
<dbReference type="PROSITE" id="PS50850">
    <property type="entry name" value="MFS"/>
    <property type="match status" value="1"/>
</dbReference>
<feature type="transmembrane region" description="Helical" evidence="7">
    <location>
        <begin position="339"/>
        <end position="359"/>
    </location>
</feature>
<dbReference type="PANTHER" id="PTHR23511:SF35">
    <property type="entry name" value="MAJOR FACILITATOR SUPERFAMILY (MFS) PROFILE DOMAIN-CONTAINING PROTEIN"/>
    <property type="match status" value="1"/>
</dbReference>
<keyword evidence="3" id="KW-0813">Transport</keyword>
<comment type="subcellular location">
    <subcellularLocation>
        <location evidence="1">Membrane</location>
        <topology evidence="1">Multi-pass membrane protein</topology>
    </subcellularLocation>
</comment>
<evidence type="ECO:0000256" key="5">
    <source>
        <dbReference type="ARBA" id="ARBA00022989"/>
    </source>
</evidence>
<feature type="transmembrane region" description="Helical" evidence="7">
    <location>
        <begin position="201"/>
        <end position="223"/>
    </location>
</feature>
<dbReference type="Pfam" id="PF00083">
    <property type="entry name" value="Sugar_tr"/>
    <property type="match status" value="1"/>
</dbReference>
<feature type="transmembrane region" description="Helical" evidence="7">
    <location>
        <begin position="436"/>
        <end position="457"/>
    </location>
</feature>